<feature type="transmembrane region" description="Helical" evidence="1">
    <location>
        <begin position="21"/>
        <end position="45"/>
    </location>
</feature>
<comment type="caution">
    <text evidence="2">The sequence shown here is derived from an EMBL/GenBank/DDBJ whole genome shotgun (WGS) entry which is preliminary data.</text>
</comment>
<proteinExistence type="predicted"/>
<organism evidence="2 3">
    <name type="scientific">Parvimonas micra ATCC 33270</name>
    <dbReference type="NCBI Taxonomy" id="411465"/>
    <lineage>
        <taxon>Bacteria</taxon>
        <taxon>Bacillati</taxon>
        <taxon>Bacillota</taxon>
        <taxon>Tissierellia</taxon>
        <taxon>Tissierellales</taxon>
        <taxon>Peptoniphilaceae</taxon>
        <taxon>Parvimonas</taxon>
    </lineage>
</organism>
<evidence type="ECO:0008006" key="4">
    <source>
        <dbReference type="Google" id="ProtNLM"/>
    </source>
</evidence>
<keyword evidence="1" id="KW-0472">Membrane</keyword>
<reference evidence="2 3" key="1">
    <citation type="submission" date="2007-09" db="EMBL/GenBank/DDBJ databases">
        <title>Draft genome sequence of Peptostreptococcus micros (ATCC 33270).</title>
        <authorList>
            <person name="Sudarsanam P."/>
            <person name="Ley R."/>
            <person name="Guruge J."/>
            <person name="Turnbaugh P.J."/>
            <person name="Mahowald M."/>
            <person name="Liep D."/>
            <person name="Gordon J."/>
        </authorList>
    </citation>
    <scope>NUCLEOTIDE SEQUENCE [LARGE SCALE GENOMIC DNA]</scope>
    <source>
        <strain evidence="2 3">ATCC 33270</strain>
    </source>
</reference>
<keyword evidence="1" id="KW-1133">Transmembrane helix</keyword>
<gene>
    <name evidence="2" type="ORF">PEPMIC_01354</name>
</gene>
<reference evidence="2 3" key="2">
    <citation type="submission" date="2007-09" db="EMBL/GenBank/DDBJ databases">
        <authorList>
            <person name="Fulton L."/>
            <person name="Clifton S."/>
            <person name="Fulton B."/>
            <person name="Xu J."/>
            <person name="Minx P."/>
            <person name="Pepin K.H."/>
            <person name="Johnson M."/>
            <person name="Thiruvilangam P."/>
            <person name="Bhonagiri V."/>
            <person name="Nash W.E."/>
            <person name="Mardis E.R."/>
            <person name="Wilson R.K."/>
        </authorList>
    </citation>
    <scope>NUCLEOTIDE SEQUENCE [LARGE SCALE GENOMIC DNA]</scope>
    <source>
        <strain evidence="2 3">ATCC 33270</strain>
    </source>
</reference>
<evidence type="ECO:0000256" key="1">
    <source>
        <dbReference type="SAM" id="Phobius"/>
    </source>
</evidence>
<dbReference type="HOGENOM" id="CLU_2701448_0_0_9"/>
<accession>A8SMK4</accession>
<dbReference type="Proteomes" id="UP000003162">
    <property type="component" value="Unassembled WGS sequence"/>
</dbReference>
<dbReference type="AlphaFoldDB" id="A8SMK4"/>
<name>A8SMK4_9FIRM</name>
<sequence length="73" mass="8539">MEAFGIGDIYVLSLIGLSTDWYTVFNIGLFAFVIAGIFYFIKYIFVRKLQTFKHQEIPLVPFILSSYLILIYF</sequence>
<keyword evidence="1" id="KW-0812">Transmembrane</keyword>
<dbReference type="EMBL" id="ABEE02000017">
    <property type="protein sequence ID" value="EDP23549.1"/>
    <property type="molecule type" value="Genomic_DNA"/>
</dbReference>
<evidence type="ECO:0000313" key="3">
    <source>
        <dbReference type="Proteomes" id="UP000003162"/>
    </source>
</evidence>
<protein>
    <recommendedName>
        <fullName evidence="4">Prepilin type IV endopeptidase peptidase domain-containing protein</fullName>
    </recommendedName>
</protein>
<evidence type="ECO:0000313" key="2">
    <source>
        <dbReference type="EMBL" id="EDP23549.1"/>
    </source>
</evidence>